<dbReference type="PANTHER" id="PTHR43775:SF37">
    <property type="entry name" value="SI:DKEY-61P9.11"/>
    <property type="match status" value="1"/>
</dbReference>
<dbReference type="InterPro" id="IPR014031">
    <property type="entry name" value="Ketoacyl_synth_C"/>
</dbReference>
<dbReference type="Proteomes" id="UP000193719">
    <property type="component" value="Unassembled WGS sequence"/>
</dbReference>
<dbReference type="InterPro" id="IPR016035">
    <property type="entry name" value="Acyl_Trfase/lysoPLipase"/>
</dbReference>
<name>A0A1Y1V3Z9_9FUNG</name>
<dbReference type="STRING" id="1754191.A0A1Y1V3Z9"/>
<evidence type="ECO:0000313" key="10">
    <source>
        <dbReference type="Proteomes" id="UP000193719"/>
    </source>
</evidence>
<dbReference type="Pfam" id="PF22621">
    <property type="entry name" value="CurL-like_PKS_C"/>
    <property type="match status" value="1"/>
</dbReference>
<feature type="compositionally biased region" description="Low complexity" evidence="5">
    <location>
        <begin position="2006"/>
        <end position="2017"/>
    </location>
</feature>
<dbReference type="Pfam" id="PF00975">
    <property type="entry name" value="Thioesterase"/>
    <property type="match status" value="1"/>
</dbReference>
<dbReference type="EMBL" id="MCFH01000034">
    <property type="protein sequence ID" value="ORX46615.1"/>
    <property type="molecule type" value="Genomic_DNA"/>
</dbReference>
<dbReference type="SUPFAM" id="SSF53474">
    <property type="entry name" value="alpha/beta-Hydrolases"/>
    <property type="match status" value="1"/>
</dbReference>
<dbReference type="InterPro" id="IPR001227">
    <property type="entry name" value="Ac_transferase_dom_sf"/>
</dbReference>
<dbReference type="InterPro" id="IPR014030">
    <property type="entry name" value="Ketoacyl_synth_N"/>
</dbReference>
<dbReference type="SUPFAM" id="SSF51735">
    <property type="entry name" value="NAD(P)-binding Rossmann-fold domains"/>
    <property type="match status" value="1"/>
</dbReference>
<dbReference type="Gene3D" id="1.10.1200.10">
    <property type="entry name" value="ACP-like"/>
    <property type="match status" value="1"/>
</dbReference>
<dbReference type="Gene3D" id="3.30.70.3290">
    <property type="match status" value="1"/>
</dbReference>
<evidence type="ECO:0000259" key="6">
    <source>
        <dbReference type="PROSITE" id="PS50075"/>
    </source>
</evidence>
<feature type="active site" description="Proton donor; for dehydratase activity" evidence="4">
    <location>
        <position position="1302"/>
    </location>
</feature>
<evidence type="ECO:0000256" key="2">
    <source>
        <dbReference type="ARBA" id="ARBA00022553"/>
    </source>
</evidence>
<dbReference type="Gene3D" id="3.40.50.720">
    <property type="entry name" value="NAD(P)-binding Rossmann-like Domain"/>
    <property type="match status" value="1"/>
</dbReference>
<dbReference type="PROSITE" id="PS00606">
    <property type="entry name" value="KS3_1"/>
    <property type="match status" value="1"/>
</dbReference>
<dbReference type="SUPFAM" id="SSF52151">
    <property type="entry name" value="FabD/lysophospholipase-like"/>
    <property type="match status" value="1"/>
</dbReference>
<dbReference type="InterPro" id="IPR036736">
    <property type="entry name" value="ACP-like_sf"/>
</dbReference>
<feature type="active site" description="Proton acceptor; for dehydratase activity" evidence="4">
    <location>
        <position position="1118"/>
    </location>
</feature>
<dbReference type="InterPro" id="IPR001031">
    <property type="entry name" value="Thioesterase"/>
</dbReference>
<dbReference type="PROSITE" id="PS52004">
    <property type="entry name" value="KS3_2"/>
    <property type="match status" value="1"/>
</dbReference>
<dbReference type="InterPro" id="IPR013968">
    <property type="entry name" value="PKS_KR"/>
</dbReference>
<comment type="caution">
    <text evidence="9">The sequence shown here is derived from an EMBL/GenBank/DDBJ whole genome shotgun (WGS) entry which is preliminary data.</text>
</comment>
<dbReference type="PROSITE" id="PS52019">
    <property type="entry name" value="PKS_MFAS_DH"/>
    <property type="match status" value="1"/>
</dbReference>
<gene>
    <name evidence="9" type="ORF">BCR36DRAFT_413919</name>
</gene>
<evidence type="ECO:0000256" key="5">
    <source>
        <dbReference type="SAM" id="MobiDB-lite"/>
    </source>
</evidence>
<proteinExistence type="predicted"/>
<dbReference type="SMART" id="SM00825">
    <property type="entry name" value="PKS_KS"/>
    <property type="match status" value="1"/>
</dbReference>
<dbReference type="CDD" id="cd00833">
    <property type="entry name" value="PKS"/>
    <property type="match status" value="1"/>
</dbReference>
<dbReference type="Pfam" id="PF02801">
    <property type="entry name" value="Ketoacyl-synt_C"/>
    <property type="match status" value="1"/>
</dbReference>
<dbReference type="SUPFAM" id="SSF53901">
    <property type="entry name" value="Thiolase-like"/>
    <property type="match status" value="1"/>
</dbReference>
<dbReference type="Pfam" id="PF00698">
    <property type="entry name" value="Acyl_transf_1"/>
    <property type="match status" value="1"/>
</dbReference>
<sequence>MATDIVYNIIKTIEPEAVPEKFEEFNPKVKFSELNIAPEKYVDIEIAVSKELNRRCYISIYLADSTPEKLEQFIGYAKYVNSSFNKKLESPKYMVPIAVIGMGIRLPGGINTPTKYWNALVNGKDCISPTPNNRHLHHFLRPNCPHNELGPYDHYVHRAGYYDVVPDAAPITDFDPTFFNISPLEAKFTEPKFRWVYETVYEAFQDACIDISELNGSRTGIYCTVGGTFDYIGLTKAFVSGQTMTSQTMHGSAASSCAGRIAFNYGFIGPSDTVDTACSSGLNDVNNACKSLSCGDTDIAVASAVHHQYVSTQFHVISVAHMASQTGRCATFDASADGYAPGEGCISLVLKRLDDALTNHDRIYGVITGISTSQSGSRPSISSPAIIPQVMNIKNALQIANVTPEEVDYVEAHGTGTPLGDAIETETLNKAFGGSHTEKKPLVVGSVKTNIGHTEEVSGLAGLTKVILSMSHRIIPPHLHLNTLNPKIDLSVIPMSIPQKKSIWKCPRGKKRIGLVSSFGLQGSVANAVIEEFKQPKSSDIRYEQGYDLSMYHILTISGKNKNAIIQQIEEYIRIFEAMNEEDSIADICYSSNIGRQHFAYRCSASGRNAPELIESLTDLLQRMTSVRRYLPKSSAFAFTGQGVAKVGMGKHFYQTQPVFRKAMDKCDEVTRRLLDVSIVEVLYNISNSPNGVEEGEKALKKSSVAQPALFAYEYAMSQLWISWGVEPSMVLGHSLGEIVATTIAGGIDFELAMEFIVQRASCMEKYGVKPGTMVSVFTTQDVVEEAIEEFGFENVSIAAINGTTQIVISGNTDEVKELEEYFTQQEIKAKQLNVTEAFHSALMDPAIEKLYEWINTKPDEKFRQPLKYGLISNVTGELIEAGERLPKNYWGEHARNAVQFVKAVETLLANSETLLNVIEVGPANVLTNMSSRILREKRIDKFATPFFVASAAPRVEEERGLFEAVTKVYNVGMNIKWKNFHHREDINTHVCPILKKVSIPLYPFQRSRYWAGPDTTKYDIPFAMGIDPCEINRIAKEVGYKMEGFSNEGKNENDENGEVEDEYNNEFSNEQFNRFETPTVVDLDMNSNSGQKSASESNIIITVPLSTQYIRFLRRKHQISSTGFSPATSYIDFVFYALKYAYPNEQFKIDEYFITNGPLKLTDDQEVVYIMIKKGEEVTIYSQSRGSPQEVRGSVMISVVNNLDNEEATSKLDFDIKKDYVEKYLTVENANKSPNYGEGKELYQELDKSIVYGSFFRSVKSFYSGKDENGHDFLVSHIMHNVSDKDESLVNSGASQVGILDACIHCMGGDGIISNRNNTNNEKSKDTFLPTSFEGIIKYKDIPNEVYVLHRVKNVNETSKFTEYFVFNTEGKLVFSTDNFQVKKFDTTQISKNNDFVLCNVEWTEYPVKPIVNGGLHVIVIKDKKGYADAFIKALKDRNITENVIGIDLPLQDNSNSTFVNCYRAIKAKSTAEGILALYNFSLLDLEEYTTKETGDELVKKYKDFYINSLETTQAFVRTTSEMKLKRTIAFVTMACSAINSSGANVNPLGYLVLGILKNANHEFLDIHGCSFDLEAGTPIDIATNQCIDEILGGVDRYDMPYNIAYKDGKRMTAVLTYDRSYDRAITEPVSGNLLITGGLGDVSMDVIENLLSDKETKLDHIFLLGRSSKTSTKVEDKLDRIEKIKKANNKKTEVEYYCCDISNGDSLNDVFNDIRKRQGLQINGIFHTAGTNDDTLFLTQTYEKFEKLAPAKVIGTHNIIKYTEDFKDELKFIILTSSLTALSGLTGQTNYTAANMFIDAIARYCRNHGRNNVMSLELCGWSGAGNADVLSSRSEVFVLDKIGGGNMFKLLFKLGGQTKESCCVGFPDVSHENCDEAIFHDYLYRVNLRPKNRPRTDLTTLSHHNLGQHDIEISEEDKSLSVQDILKKEIRRMLMYNEDDEIDEMQPLSELGMDSIMMMEFRQVIKAVTDIMIPLSIISSPNVYLSKIYQYLNNKAGSDITGGSKTQKSMSSSSVSEKKKSSVVAKREELKAKRAQKKSKAASSNEIEEGMKDYGEWLIRLDTNNNITNSFFLFPAAGSSISMYGNWNSYMKNSALFGVSYPGHLVRLDETPIDDLKTLVSAIAKEIMENIKNGNIPKDQPLYCFGHSLGALVSYEVVMLLQNERKNGNPNAPVFAGLIVSASPAPIYPRPIPLRKVNGKPIHFTDLSPEQFPEELAILGGANKESLQSKQFQKLIPSIAADFKITDNYKRITDKDHQLECPLYDIGGVSDPMVNPDSRKNWELEVTEETPLVRITFEGGHWFIQENMESVLERLKKELKL</sequence>
<dbReference type="Pfam" id="PF00109">
    <property type="entry name" value="ketoacyl-synt"/>
    <property type="match status" value="1"/>
</dbReference>
<evidence type="ECO:0000256" key="3">
    <source>
        <dbReference type="ARBA" id="ARBA00022679"/>
    </source>
</evidence>
<feature type="domain" description="PKS/mFAS DH" evidence="8">
    <location>
        <begin position="1079"/>
        <end position="1392"/>
    </location>
</feature>
<keyword evidence="2" id="KW-0597">Phosphoprotein</keyword>
<feature type="domain" description="Carrier" evidence="6">
    <location>
        <begin position="1922"/>
        <end position="1998"/>
    </location>
</feature>
<reference evidence="9 10" key="2">
    <citation type="submission" date="2016-08" db="EMBL/GenBank/DDBJ databases">
        <title>Pervasive Adenine N6-methylation of Active Genes in Fungi.</title>
        <authorList>
            <consortium name="DOE Joint Genome Institute"/>
            <person name="Mondo S.J."/>
            <person name="Dannebaum R.O."/>
            <person name="Kuo R.C."/>
            <person name="Labutti K."/>
            <person name="Haridas S."/>
            <person name="Kuo A."/>
            <person name="Salamov A."/>
            <person name="Ahrendt S.R."/>
            <person name="Lipzen A."/>
            <person name="Sullivan W."/>
            <person name="Andreopoulos W.B."/>
            <person name="Clum A."/>
            <person name="Lindquist E."/>
            <person name="Daum C."/>
            <person name="Ramamoorthy G.K."/>
            <person name="Gryganskyi A."/>
            <person name="Culley D."/>
            <person name="Magnuson J.K."/>
            <person name="James T.Y."/>
            <person name="O'Malley M.A."/>
            <person name="Stajich J.E."/>
            <person name="Spatafora J.W."/>
            <person name="Visel A."/>
            <person name="Grigoriev I.V."/>
        </authorList>
    </citation>
    <scope>NUCLEOTIDE SEQUENCE [LARGE SCALE GENOMIC DNA]</scope>
    <source>
        <strain evidence="10">finn</strain>
    </source>
</reference>
<dbReference type="PANTHER" id="PTHR43775">
    <property type="entry name" value="FATTY ACID SYNTHASE"/>
    <property type="match status" value="1"/>
</dbReference>
<evidence type="ECO:0000259" key="7">
    <source>
        <dbReference type="PROSITE" id="PS52004"/>
    </source>
</evidence>
<dbReference type="GO" id="GO:0004312">
    <property type="term" value="F:fatty acid synthase activity"/>
    <property type="evidence" value="ECO:0007669"/>
    <property type="project" value="TreeGrafter"/>
</dbReference>
<dbReference type="Gene3D" id="3.10.129.110">
    <property type="entry name" value="Polyketide synthase dehydratase"/>
    <property type="match status" value="1"/>
</dbReference>
<dbReference type="InterPro" id="IPR042104">
    <property type="entry name" value="PKS_dehydratase_sf"/>
</dbReference>
<feature type="region of interest" description="C-terminal hotdog fold" evidence="4">
    <location>
        <begin position="1233"/>
        <end position="1392"/>
    </location>
</feature>
<dbReference type="PROSITE" id="PS50075">
    <property type="entry name" value="CARRIER"/>
    <property type="match status" value="1"/>
</dbReference>
<evidence type="ECO:0000313" key="9">
    <source>
        <dbReference type="EMBL" id="ORX46615.1"/>
    </source>
</evidence>
<dbReference type="OrthoDB" id="329835at2759"/>
<dbReference type="GO" id="GO:0031177">
    <property type="term" value="F:phosphopantetheine binding"/>
    <property type="evidence" value="ECO:0007669"/>
    <property type="project" value="InterPro"/>
</dbReference>
<feature type="compositionally biased region" description="Basic and acidic residues" evidence="5">
    <location>
        <begin position="2018"/>
        <end position="2034"/>
    </location>
</feature>
<keyword evidence="10" id="KW-1185">Reference proteome</keyword>
<dbReference type="GO" id="GO:0004315">
    <property type="term" value="F:3-oxoacyl-[acyl-carrier-protein] synthase activity"/>
    <property type="evidence" value="ECO:0007669"/>
    <property type="project" value="InterPro"/>
</dbReference>
<evidence type="ECO:0000256" key="1">
    <source>
        <dbReference type="ARBA" id="ARBA00022450"/>
    </source>
</evidence>
<dbReference type="Gene3D" id="3.40.366.10">
    <property type="entry name" value="Malonyl-Coenzyme A Acyl Carrier Protein, domain 2"/>
    <property type="match status" value="1"/>
</dbReference>
<dbReference type="SUPFAM" id="SSF47336">
    <property type="entry name" value="ACP-like"/>
    <property type="match status" value="1"/>
</dbReference>
<keyword evidence="1" id="KW-0596">Phosphopantetheine</keyword>
<dbReference type="InterPro" id="IPR050091">
    <property type="entry name" value="PKS_NRPS_Biosynth_Enz"/>
</dbReference>
<dbReference type="InterPro" id="IPR014043">
    <property type="entry name" value="Acyl_transferase_dom"/>
</dbReference>
<dbReference type="Gene3D" id="3.40.47.10">
    <property type="match status" value="1"/>
</dbReference>
<dbReference type="GO" id="GO:0006633">
    <property type="term" value="P:fatty acid biosynthetic process"/>
    <property type="evidence" value="ECO:0007669"/>
    <property type="project" value="InterPro"/>
</dbReference>
<protein>
    <submittedName>
        <fullName evidence="9">Uncharacterized protein</fullName>
    </submittedName>
</protein>
<dbReference type="SMART" id="SM00822">
    <property type="entry name" value="PKS_KR"/>
    <property type="match status" value="1"/>
</dbReference>
<dbReference type="Pfam" id="PF00550">
    <property type="entry name" value="PP-binding"/>
    <property type="match status" value="1"/>
</dbReference>
<dbReference type="InterPro" id="IPR018201">
    <property type="entry name" value="Ketoacyl_synth_AS"/>
</dbReference>
<evidence type="ECO:0000259" key="8">
    <source>
        <dbReference type="PROSITE" id="PS52019"/>
    </source>
</evidence>
<dbReference type="InterPro" id="IPR009081">
    <property type="entry name" value="PP-bd_ACP"/>
</dbReference>
<feature type="region of interest" description="Disordered" evidence="5">
    <location>
        <begin position="2002"/>
        <end position="2047"/>
    </location>
</feature>
<keyword evidence="3" id="KW-0808">Transferase</keyword>
<dbReference type="InterPro" id="IPR016036">
    <property type="entry name" value="Malonyl_transacylase_ACP-bd"/>
</dbReference>
<accession>A0A1Y1V3Z9</accession>
<dbReference type="InterPro" id="IPR049900">
    <property type="entry name" value="PKS_mFAS_DH"/>
</dbReference>
<feature type="region of interest" description="N-terminal hotdog fold" evidence="4">
    <location>
        <begin position="1079"/>
        <end position="1203"/>
    </location>
</feature>
<dbReference type="Pfam" id="PF08659">
    <property type="entry name" value="KR"/>
    <property type="match status" value="1"/>
</dbReference>
<reference evidence="9 10" key="1">
    <citation type="submission" date="2016-08" db="EMBL/GenBank/DDBJ databases">
        <title>Genomes of anaerobic fungi encode conserved fungal cellulosomes for biomass hydrolysis.</title>
        <authorList>
            <consortium name="DOE Joint Genome Institute"/>
            <person name="Haitjema C.H."/>
            <person name="Gilmore S.P."/>
            <person name="Henske J.K."/>
            <person name="Solomon K.V."/>
            <person name="De Groot R."/>
            <person name="Kuo A."/>
            <person name="Mondo S.J."/>
            <person name="Salamov A.A."/>
            <person name="Labutti K."/>
            <person name="Zhao Z."/>
            <person name="Chiniquy J."/>
            <person name="Barry K."/>
            <person name="Brewer H.M."/>
            <person name="Purvine S.O."/>
            <person name="Wright A.T."/>
            <person name="Boxma B."/>
            <person name="Van Alen T."/>
            <person name="Hackstein J.H."/>
            <person name="Baker S.E."/>
            <person name="Grigoriev I.V."/>
            <person name="O'Malley M.A."/>
        </authorList>
    </citation>
    <scope>NUCLEOTIDE SEQUENCE [LARGE SCALE GENOMIC DNA]</scope>
    <source>
        <strain evidence="10">finn</strain>
    </source>
</reference>
<dbReference type="InterPro" id="IPR020806">
    <property type="entry name" value="PKS_PP-bd"/>
</dbReference>
<organism evidence="9 10">
    <name type="scientific">Piromyces finnis</name>
    <dbReference type="NCBI Taxonomy" id="1754191"/>
    <lineage>
        <taxon>Eukaryota</taxon>
        <taxon>Fungi</taxon>
        <taxon>Fungi incertae sedis</taxon>
        <taxon>Chytridiomycota</taxon>
        <taxon>Chytridiomycota incertae sedis</taxon>
        <taxon>Neocallimastigomycetes</taxon>
        <taxon>Neocallimastigales</taxon>
        <taxon>Neocallimastigaceae</taxon>
        <taxon>Piromyces</taxon>
    </lineage>
</organism>
<feature type="domain" description="Ketosynthase family 3 (KS3)" evidence="7">
    <location>
        <begin position="94"/>
        <end position="532"/>
    </location>
</feature>
<dbReference type="InterPro" id="IPR029058">
    <property type="entry name" value="AB_hydrolase_fold"/>
</dbReference>
<evidence type="ECO:0000256" key="4">
    <source>
        <dbReference type="PROSITE-ProRule" id="PRU01363"/>
    </source>
</evidence>
<dbReference type="InterPro" id="IPR057326">
    <property type="entry name" value="KR_dom"/>
</dbReference>
<dbReference type="SMART" id="SM00823">
    <property type="entry name" value="PKS_PP"/>
    <property type="match status" value="1"/>
</dbReference>
<dbReference type="InterPro" id="IPR016039">
    <property type="entry name" value="Thiolase-like"/>
</dbReference>
<dbReference type="SUPFAM" id="SSF55048">
    <property type="entry name" value="Probable ACP-binding domain of malonyl-CoA ACP transacylase"/>
    <property type="match status" value="1"/>
</dbReference>
<dbReference type="InterPro" id="IPR036291">
    <property type="entry name" value="NAD(P)-bd_dom_sf"/>
</dbReference>
<dbReference type="Gene3D" id="3.40.50.1820">
    <property type="entry name" value="alpha/beta hydrolase"/>
    <property type="match status" value="1"/>
</dbReference>
<dbReference type="InterPro" id="IPR020841">
    <property type="entry name" value="PKS_Beta-ketoAc_synthase_dom"/>
</dbReference>
<dbReference type="SMART" id="SM00827">
    <property type="entry name" value="PKS_AT"/>
    <property type="match status" value="1"/>
</dbReference>